<evidence type="ECO:0000313" key="4">
    <source>
        <dbReference type="EMBL" id="WKW16565.1"/>
    </source>
</evidence>
<gene>
    <name evidence="3" type="ORF">Strain138_000965</name>
    <name evidence="4" type="ORF">Strain318_000965</name>
</gene>
<name>A0AA49K2Z8_9BACT</name>
<dbReference type="GO" id="GO:0005829">
    <property type="term" value="C:cytosol"/>
    <property type="evidence" value="ECO:0007669"/>
    <property type="project" value="TreeGrafter"/>
</dbReference>
<dbReference type="AlphaFoldDB" id="A0AA49K2Z8"/>
<dbReference type="PANTHER" id="PTHR11365">
    <property type="entry name" value="5-OXOPROLINASE RELATED"/>
    <property type="match status" value="1"/>
</dbReference>
<dbReference type="InterPro" id="IPR045079">
    <property type="entry name" value="Oxoprolinase-like"/>
</dbReference>
<dbReference type="Pfam" id="PF05378">
    <property type="entry name" value="Hydant_A_N"/>
    <property type="match status" value="1"/>
</dbReference>
<organism evidence="4 5">
    <name type="scientific">Pseudogemmatithrix spongiicola</name>
    <dbReference type="NCBI Taxonomy" id="3062599"/>
    <lineage>
        <taxon>Bacteria</taxon>
        <taxon>Pseudomonadati</taxon>
        <taxon>Gemmatimonadota</taxon>
        <taxon>Gemmatimonadia</taxon>
        <taxon>Gemmatimonadales</taxon>
        <taxon>Gemmatimonadaceae</taxon>
        <taxon>Pseudogemmatithrix</taxon>
    </lineage>
</organism>
<dbReference type="SUPFAM" id="SSF53067">
    <property type="entry name" value="Actin-like ATPase domain"/>
    <property type="match status" value="1"/>
</dbReference>
<dbReference type="EMBL" id="CP130613">
    <property type="protein sequence ID" value="WKW16565.1"/>
    <property type="molecule type" value="Genomic_DNA"/>
</dbReference>
<feature type="domain" description="Hydantoinase A/oxoprolinase" evidence="1">
    <location>
        <begin position="208"/>
        <end position="501"/>
    </location>
</feature>
<dbReference type="Gene3D" id="3.30.420.40">
    <property type="match status" value="1"/>
</dbReference>
<dbReference type="KEGG" id="pspc:Strain318_000965"/>
<dbReference type="Pfam" id="PF01968">
    <property type="entry name" value="Hydantoinase_A"/>
    <property type="match status" value="1"/>
</dbReference>
<dbReference type="InterPro" id="IPR008040">
    <property type="entry name" value="Hydant_A_N"/>
</dbReference>
<evidence type="ECO:0000313" key="3">
    <source>
        <dbReference type="EMBL" id="WKW13659.1"/>
    </source>
</evidence>
<dbReference type="EMBL" id="CP130612">
    <property type="protein sequence ID" value="WKW13659.1"/>
    <property type="molecule type" value="Genomic_DNA"/>
</dbReference>
<reference evidence="4" key="1">
    <citation type="submission" date="2023-07" db="EMBL/GenBank/DDBJ databases">
        <authorList>
            <person name="Haufschild T."/>
            <person name="Kallscheuer N."/>
            <person name="Hammer J."/>
            <person name="Kohn T."/>
            <person name="Kabuu M."/>
            <person name="Jogler M."/>
            <person name="Wohfarth N."/>
            <person name="Heuer A."/>
            <person name="Rohde M."/>
            <person name="van Teeseling M.C.F."/>
            <person name="Jogler C."/>
        </authorList>
    </citation>
    <scope>NUCLEOTIDE SEQUENCE</scope>
    <source>
        <strain evidence="3">Strain 138</strain>
        <strain evidence="4">Strain 318</strain>
    </source>
</reference>
<accession>A0AA49K2Z8</accession>
<sequence length="650" mass="66935">MSTHWRVGVDVGGTFTDRAALTSDGRVVAHKVLSTPGDQGEGVVASLDGLAARADAIVHGTTVVTNLLLERRGARVVLVTTAGAEDVLFLRRQDRASLYDLSRQHPAPLVAREDVIAVAERLVVRDREANGALAATPIAERALEATELRRVVDATLARDPEIVLVALLHSYADARHEQAVAAALRQARPGLEVVTSAEVLPEIREYERLATASAEAYARPAVLRYLERLTERLHAAGQPAPSVMTSGGGMQPAATAARHAAALALSGPAGGVVGAAAVLRALRASAPQPSASASAFEDALTIDIGGTSADAGLILSGEPLVEAGGEVAGVPIALPRVLVDTVSAGGGSIAWIDDGGALRVGPRSAGARPGPVAFGRGGTEPTVTDAQLVLGRIVARGMSGGVALDADAARAAIGALAATLGSDVERTARAILAIADAEMARALRRVSVERGVDPRRCALVAFGGGGPLHACALADALAMPRIVVPPFAGVLSAVGLALAPERREAAMSLLLPASQLTAAHLASMDHRLSEMLEGSERRSFARMRYRGQGHELEIPVHAGAGGDDGSVLAARFAEAHAARYGFTLPSDAEVVALRHEAGEPARSVRFQREQAADTVTGPATLALSDATLFVAEGWAALPLDIGGWLLERVA</sequence>
<keyword evidence="5" id="KW-1185">Reference proteome</keyword>
<proteinExistence type="predicted"/>
<dbReference type="GO" id="GO:0017168">
    <property type="term" value="F:5-oxoprolinase (ATP-hydrolyzing) activity"/>
    <property type="evidence" value="ECO:0007669"/>
    <property type="project" value="TreeGrafter"/>
</dbReference>
<dbReference type="PANTHER" id="PTHR11365:SF23">
    <property type="entry name" value="HYPOTHETICAL 5-OXOPROLINASE (EUROFUNG)-RELATED"/>
    <property type="match status" value="1"/>
</dbReference>
<evidence type="ECO:0000259" key="1">
    <source>
        <dbReference type="Pfam" id="PF01968"/>
    </source>
</evidence>
<protein>
    <submittedName>
        <fullName evidence="4">Hydantoinase/oxoprolinase family protein</fullName>
    </submittedName>
</protein>
<dbReference type="RefSeq" id="WP_367887883.1">
    <property type="nucleotide sequence ID" value="NZ_CP130612.1"/>
</dbReference>
<dbReference type="InterPro" id="IPR043129">
    <property type="entry name" value="ATPase_NBD"/>
</dbReference>
<accession>A0AA49JX38</accession>
<feature type="domain" description="Hydantoinase/oxoprolinase N-terminal" evidence="2">
    <location>
        <begin position="6"/>
        <end position="186"/>
    </location>
</feature>
<evidence type="ECO:0000313" key="5">
    <source>
        <dbReference type="Proteomes" id="UP001229955"/>
    </source>
</evidence>
<evidence type="ECO:0000259" key="2">
    <source>
        <dbReference type="Pfam" id="PF05378"/>
    </source>
</evidence>
<dbReference type="Proteomes" id="UP001229955">
    <property type="component" value="Chromosome"/>
</dbReference>
<dbReference type="GO" id="GO:0006749">
    <property type="term" value="P:glutathione metabolic process"/>
    <property type="evidence" value="ECO:0007669"/>
    <property type="project" value="TreeGrafter"/>
</dbReference>
<dbReference type="InterPro" id="IPR002821">
    <property type="entry name" value="Hydantoinase_A"/>
</dbReference>